<dbReference type="InterPro" id="IPR036864">
    <property type="entry name" value="Zn2-C6_fun-type_DNA-bd_sf"/>
</dbReference>
<organism evidence="3 4">
    <name type="scientific">Mycosarcoma maydis</name>
    <name type="common">Corn smut fungus</name>
    <name type="synonym">Ustilago maydis</name>
    <dbReference type="NCBI Taxonomy" id="5270"/>
    <lineage>
        <taxon>Eukaryota</taxon>
        <taxon>Fungi</taxon>
        <taxon>Dikarya</taxon>
        <taxon>Basidiomycota</taxon>
        <taxon>Ustilaginomycotina</taxon>
        <taxon>Ustilaginomycetes</taxon>
        <taxon>Ustilaginales</taxon>
        <taxon>Ustilaginaceae</taxon>
        <taxon>Mycosarcoma</taxon>
    </lineage>
</organism>
<evidence type="ECO:0000256" key="1">
    <source>
        <dbReference type="SAM" id="MobiDB-lite"/>
    </source>
</evidence>
<dbReference type="SUPFAM" id="SSF57701">
    <property type="entry name" value="Zn2/Cys6 DNA-binding domain"/>
    <property type="match status" value="1"/>
</dbReference>
<feature type="region of interest" description="Disordered" evidence="1">
    <location>
        <begin position="389"/>
        <end position="436"/>
    </location>
</feature>
<feature type="compositionally biased region" description="Polar residues" evidence="1">
    <location>
        <begin position="266"/>
        <end position="279"/>
    </location>
</feature>
<accession>A0A0D1DSS9</accession>
<dbReference type="KEGG" id="uma:UMAG_10941"/>
<protein>
    <recommendedName>
        <fullName evidence="2">Zn(2)-C6 fungal-type domain-containing protein</fullName>
    </recommendedName>
</protein>
<dbReference type="OrthoDB" id="3364175at2759"/>
<dbReference type="VEuPathDB" id="FungiDB:UMAG_10941"/>
<gene>
    <name evidence="3" type="ORF">UMAG_10941</name>
</gene>
<feature type="region of interest" description="Disordered" evidence="1">
    <location>
        <begin position="45"/>
        <end position="79"/>
    </location>
</feature>
<dbReference type="RefSeq" id="XP_011391560.1">
    <property type="nucleotide sequence ID" value="XM_011393258.1"/>
</dbReference>
<dbReference type="AlphaFoldDB" id="A0A0D1DSS9"/>
<dbReference type="Pfam" id="PF00172">
    <property type="entry name" value="Zn_clus"/>
    <property type="match status" value="1"/>
</dbReference>
<evidence type="ECO:0000259" key="2">
    <source>
        <dbReference type="PROSITE" id="PS50048"/>
    </source>
</evidence>
<feature type="compositionally biased region" description="Low complexity" evidence="1">
    <location>
        <begin position="222"/>
        <end position="232"/>
    </location>
</feature>
<dbReference type="GO" id="GO:0000981">
    <property type="term" value="F:DNA-binding transcription factor activity, RNA polymerase II-specific"/>
    <property type="evidence" value="ECO:0007669"/>
    <property type="project" value="InterPro"/>
</dbReference>
<feature type="region of interest" description="Disordered" evidence="1">
    <location>
        <begin position="219"/>
        <end position="287"/>
    </location>
</feature>
<dbReference type="GO" id="GO:0000977">
    <property type="term" value="F:RNA polymerase II transcription regulatory region sequence-specific DNA binding"/>
    <property type="evidence" value="ECO:0000318"/>
    <property type="project" value="GO_Central"/>
</dbReference>
<dbReference type="SMART" id="SM00066">
    <property type="entry name" value="GAL4"/>
    <property type="match status" value="1"/>
</dbReference>
<dbReference type="GeneID" id="23566896"/>
<feature type="region of interest" description="Disordered" evidence="1">
    <location>
        <begin position="171"/>
        <end position="206"/>
    </location>
</feature>
<sequence>MDTLRGNRKVLPNYLLDDYVPAPDSQSVNDRRSSSSLAHAPVNLNLNESSRQPLNQPVGASTSVADSVDAPATPIGSLPRRKKKLRQACVYCRRSHLVCEEKRPCHRCVKRGIADRCVDPPQEGQLDHEDSWPATLEPSTNPISLQEARFPLSAAAASTFQLAPSISNDDITERAASDGSRNRKRKIKSEDARGSSTESHQQHKLQAAAHLEHNQPPISLEYASSAPPSSSYVSRTDYAPSRPNIHTNVQASVPSSAMSAPGAPSHTSIPQSIPMQAGSSMPARAAPSQLLQGQPIFQPPTSAELDSLFSTYFFDVADAFHTRQNGAPHDEMPPHPHNTNGQATSMFPHQPRHQPPHQQAHHPSHLAHLDDIGPDMGASLPTLHHHYVDPFVPSSSDPRNLRPAHPVAPLPQHQPRPSDLGNSHPVGSGTTSANDVADHNLSNVHATSALHVPSDVAYAQSAKLRAGSNGQEAQARQRPGDVYAPYPYRKGYASLMRYMTEQNWSEQSIRSVEAALSKIRRLWFSLEDNIQPSSLIQLQAEWAGNVRYFSESVLPFTPIPMLVCRKAGEVYASNQLAQDLCGRGRHEMTGGRLSCYELMTESSASEFFRLYELAVGGSQAEDGSYIPTVGNTAPLYWNAEIVQPSNDGKHVVIPTRGIFEMKIAPCGLPSLLVCCFVPLT</sequence>
<dbReference type="Gene3D" id="4.10.240.10">
    <property type="entry name" value="Zn(2)-C6 fungal-type DNA-binding domain"/>
    <property type="match status" value="1"/>
</dbReference>
<dbReference type="InterPro" id="IPR053045">
    <property type="entry name" value="Zinc_cluster_trans_reg"/>
</dbReference>
<reference evidence="3 4" key="1">
    <citation type="journal article" date="2006" name="Nature">
        <title>Insights from the genome of the biotrophic fungal plant pathogen Ustilago maydis.</title>
        <authorList>
            <person name="Kamper J."/>
            <person name="Kahmann R."/>
            <person name="Bolker M."/>
            <person name="Ma L.J."/>
            <person name="Brefort T."/>
            <person name="Saville B.J."/>
            <person name="Banuett F."/>
            <person name="Kronstad J.W."/>
            <person name="Gold S.E."/>
            <person name="Muller O."/>
            <person name="Perlin M.H."/>
            <person name="Wosten H.A."/>
            <person name="de Vries R."/>
            <person name="Ruiz-Herrera J."/>
            <person name="Reynaga-Pena C.G."/>
            <person name="Snetselaar K."/>
            <person name="McCann M."/>
            <person name="Perez-Martin J."/>
            <person name="Feldbrugge M."/>
            <person name="Basse C.W."/>
            <person name="Steinberg G."/>
            <person name="Ibeas J.I."/>
            <person name="Holloman W."/>
            <person name="Guzman P."/>
            <person name="Farman M."/>
            <person name="Stajich J.E."/>
            <person name="Sentandreu R."/>
            <person name="Gonzalez-Prieto J.M."/>
            <person name="Kennell J.C."/>
            <person name="Molina L."/>
            <person name="Schirawski J."/>
            <person name="Mendoza-Mendoza A."/>
            <person name="Greilinger D."/>
            <person name="Munch K."/>
            <person name="Rossel N."/>
            <person name="Scherer M."/>
            <person name="Vranes M."/>
            <person name="Ladendorf O."/>
            <person name="Vincon V."/>
            <person name="Fuchs U."/>
            <person name="Sandrock B."/>
            <person name="Meng S."/>
            <person name="Ho E.C."/>
            <person name="Cahill M.J."/>
            <person name="Boyce K.J."/>
            <person name="Klose J."/>
            <person name="Klosterman S.J."/>
            <person name="Deelstra H.J."/>
            <person name="Ortiz-Castellanos L."/>
            <person name="Li W."/>
            <person name="Sanchez-Alonso P."/>
            <person name="Schreier P.H."/>
            <person name="Hauser-Hahn I."/>
            <person name="Vaupel M."/>
            <person name="Koopmann E."/>
            <person name="Friedrich G."/>
            <person name="Voss H."/>
            <person name="Schluter T."/>
            <person name="Margolis J."/>
            <person name="Platt D."/>
            <person name="Swimmer C."/>
            <person name="Gnirke A."/>
            <person name="Chen F."/>
            <person name="Vysotskaia V."/>
            <person name="Mannhaupt G."/>
            <person name="Guldener U."/>
            <person name="Munsterkotter M."/>
            <person name="Haase D."/>
            <person name="Oesterheld M."/>
            <person name="Mewes H.W."/>
            <person name="Mauceli E.W."/>
            <person name="DeCaprio D."/>
            <person name="Wade C.M."/>
            <person name="Butler J."/>
            <person name="Young S."/>
            <person name="Jaffe D.B."/>
            <person name="Calvo S."/>
            <person name="Nusbaum C."/>
            <person name="Galagan J."/>
            <person name="Birren B.W."/>
        </authorList>
    </citation>
    <scope>NUCLEOTIDE SEQUENCE [LARGE SCALE GENOMIC DNA]</scope>
    <source>
        <strain evidence="4">DSM 14603 / FGSC 9021 / UM521</strain>
    </source>
</reference>
<dbReference type="InterPro" id="IPR001138">
    <property type="entry name" value="Zn2Cys6_DnaBD"/>
</dbReference>
<dbReference type="PROSITE" id="PS50048">
    <property type="entry name" value="ZN2_CY6_FUNGAL_2"/>
    <property type="match status" value="1"/>
</dbReference>
<feature type="domain" description="Zn(2)-C6 fungal-type" evidence="2">
    <location>
        <begin position="88"/>
        <end position="119"/>
    </location>
</feature>
<evidence type="ECO:0000313" key="4">
    <source>
        <dbReference type="Proteomes" id="UP000000561"/>
    </source>
</evidence>
<dbReference type="PROSITE" id="PS00463">
    <property type="entry name" value="ZN2_CY6_FUNGAL_1"/>
    <property type="match status" value="1"/>
</dbReference>
<dbReference type="PANTHER" id="PTHR31986:SF7">
    <property type="entry name" value="REGULATOR OF DRUG SENSITIVITY 2"/>
    <property type="match status" value="1"/>
</dbReference>
<dbReference type="GO" id="GO:0008270">
    <property type="term" value="F:zinc ion binding"/>
    <property type="evidence" value="ECO:0007669"/>
    <property type="project" value="InterPro"/>
</dbReference>
<proteinExistence type="predicted"/>
<keyword evidence="4" id="KW-1185">Reference proteome</keyword>
<feature type="region of interest" description="Disordered" evidence="1">
    <location>
        <begin position="117"/>
        <end position="140"/>
    </location>
</feature>
<feature type="region of interest" description="Disordered" evidence="1">
    <location>
        <begin position="324"/>
        <end position="364"/>
    </location>
</feature>
<dbReference type="PANTHER" id="PTHR31986">
    <property type="entry name" value="REGULATOR OF DRUG SENSITIVITY 2"/>
    <property type="match status" value="1"/>
</dbReference>
<name>A0A0D1DSS9_MYCMD</name>
<dbReference type="InParanoid" id="A0A0D1DSS9"/>
<feature type="compositionally biased region" description="Low complexity" evidence="1">
    <location>
        <begin position="251"/>
        <end position="265"/>
    </location>
</feature>
<feature type="compositionally biased region" description="Basic residues" evidence="1">
    <location>
        <begin position="350"/>
        <end position="364"/>
    </location>
</feature>
<evidence type="ECO:0000313" key="3">
    <source>
        <dbReference type="EMBL" id="KIS66941.1"/>
    </source>
</evidence>
<feature type="compositionally biased region" description="Polar residues" evidence="1">
    <location>
        <begin position="45"/>
        <end position="65"/>
    </location>
</feature>
<feature type="compositionally biased region" description="Polar residues" evidence="1">
    <location>
        <begin position="337"/>
        <end position="347"/>
    </location>
</feature>
<dbReference type="GO" id="GO:0005634">
    <property type="term" value="C:nucleus"/>
    <property type="evidence" value="ECO:0000318"/>
    <property type="project" value="GO_Central"/>
</dbReference>
<dbReference type="EMBL" id="CM003155">
    <property type="protein sequence ID" value="KIS66941.1"/>
    <property type="molecule type" value="Genomic_DNA"/>
</dbReference>
<dbReference type="CDD" id="cd00067">
    <property type="entry name" value="GAL4"/>
    <property type="match status" value="1"/>
</dbReference>
<dbReference type="Proteomes" id="UP000000561">
    <property type="component" value="Chromosome 16"/>
</dbReference>
<dbReference type="eggNOG" id="ENOG502R1M5">
    <property type="taxonomic scope" value="Eukaryota"/>
</dbReference>